<organism evidence="17 18">
    <name type="scientific">Candolleomyces aberdarensis</name>
    <dbReference type="NCBI Taxonomy" id="2316362"/>
    <lineage>
        <taxon>Eukaryota</taxon>
        <taxon>Fungi</taxon>
        <taxon>Dikarya</taxon>
        <taxon>Basidiomycota</taxon>
        <taxon>Agaricomycotina</taxon>
        <taxon>Agaricomycetes</taxon>
        <taxon>Agaricomycetidae</taxon>
        <taxon>Agaricales</taxon>
        <taxon>Agaricineae</taxon>
        <taxon>Psathyrellaceae</taxon>
        <taxon>Candolleomyces</taxon>
    </lineage>
</organism>
<feature type="domain" description="ABC transmembrane type-1" evidence="16">
    <location>
        <begin position="87"/>
        <end position="400"/>
    </location>
</feature>
<dbReference type="Pfam" id="PF00664">
    <property type="entry name" value="ABC_membrane"/>
    <property type="match status" value="3"/>
</dbReference>
<dbReference type="CDD" id="cd18578">
    <property type="entry name" value="ABC_6TM_Pgp_ABCB1_D2_like"/>
    <property type="match status" value="1"/>
</dbReference>
<comment type="similarity">
    <text evidence="2">Belongs to the ABC transporter superfamily. ABCB family. Multidrug resistance exporter (TC 3.A.1.201) subfamily.</text>
</comment>
<dbReference type="STRING" id="2316362.A0A4Q2D3G7"/>
<evidence type="ECO:0000256" key="7">
    <source>
        <dbReference type="ARBA" id="ARBA00022840"/>
    </source>
</evidence>
<dbReference type="InterPro" id="IPR036640">
    <property type="entry name" value="ABC1_TM_sf"/>
</dbReference>
<feature type="transmembrane region" description="Helical" evidence="14">
    <location>
        <begin position="1100"/>
        <end position="1123"/>
    </location>
</feature>
<evidence type="ECO:0000256" key="10">
    <source>
        <dbReference type="ARBA" id="ARBA00023136"/>
    </source>
</evidence>
<feature type="transmembrane region" description="Helical" evidence="14">
    <location>
        <begin position="337"/>
        <end position="357"/>
    </location>
</feature>
<dbReference type="PROSITE" id="PS00211">
    <property type="entry name" value="ABC_TRANSPORTER_1"/>
    <property type="match status" value="1"/>
</dbReference>
<dbReference type="PROSITE" id="PS50929">
    <property type="entry name" value="ABC_TM1F"/>
    <property type="match status" value="2"/>
</dbReference>
<keyword evidence="6" id="KW-0547">Nucleotide-binding</keyword>
<evidence type="ECO:0000259" key="15">
    <source>
        <dbReference type="PROSITE" id="PS50893"/>
    </source>
</evidence>
<evidence type="ECO:0000259" key="16">
    <source>
        <dbReference type="PROSITE" id="PS50929"/>
    </source>
</evidence>
<gene>
    <name evidence="17" type="ORF">EST38_g12014</name>
</gene>
<keyword evidence="3" id="KW-0813">Transport</keyword>
<dbReference type="InterPro" id="IPR011527">
    <property type="entry name" value="ABC1_TM_dom"/>
</dbReference>
<feature type="region of interest" description="Disordered" evidence="13">
    <location>
        <begin position="800"/>
        <end position="850"/>
    </location>
</feature>
<dbReference type="GO" id="GO:0090374">
    <property type="term" value="P:oligopeptide export from mitochondrion"/>
    <property type="evidence" value="ECO:0007669"/>
    <property type="project" value="TreeGrafter"/>
</dbReference>
<dbReference type="Pfam" id="PF00005">
    <property type="entry name" value="ABC_tran"/>
    <property type="match status" value="2"/>
</dbReference>
<feature type="transmembrane region" description="Helical" evidence="14">
    <location>
        <begin position="1071"/>
        <end position="1094"/>
    </location>
</feature>
<dbReference type="PROSITE" id="PS50893">
    <property type="entry name" value="ABC_TRANSPORTER_2"/>
    <property type="match status" value="2"/>
</dbReference>
<evidence type="ECO:0000313" key="18">
    <source>
        <dbReference type="Proteomes" id="UP000290288"/>
    </source>
</evidence>
<dbReference type="CDD" id="cd18577">
    <property type="entry name" value="ABC_6TM_Pgp_ABCB1_D1_like"/>
    <property type="match status" value="1"/>
</dbReference>
<feature type="transmembrane region" description="Helical" evidence="14">
    <location>
        <begin position="997"/>
        <end position="1018"/>
    </location>
</feature>
<dbReference type="InterPro" id="IPR003593">
    <property type="entry name" value="AAA+_ATPase"/>
</dbReference>
<dbReference type="FunFam" id="3.40.50.300:FF:000479">
    <property type="entry name" value="Multidrug resistance protein 1A"/>
    <property type="match status" value="1"/>
</dbReference>
<evidence type="ECO:0000313" key="17">
    <source>
        <dbReference type="EMBL" id="RXW13840.1"/>
    </source>
</evidence>
<keyword evidence="11" id="KW-0325">Glycoprotein</keyword>
<keyword evidence="12" id="KW-0175">Coiled coil</keyword>
<feature type="transmembrane region" description="Helical" evidence="14">
    <location>
        <begin position="1185"/>
        <end position="1208"/>
    </location>
</feature>
<protein>
    <recommendedName>
        <fullName evidence="19">P-loop containing nucleoside triphosphate hydrolase protein</fullName>
    </recommendedName>
</protein>
<evidence type="ECO:0000256" key="11">
    <source>
        <dbReference type="ARBA" id="ARBA00023180"/>
    </source>
</evidence>
<feature type="compositionally biased region" description="Low complexity" evidence="13">
    <location>
        <begin position="836"/>
        <end position="850"/>
    </location>
</feature>
<feature type="region of interest" description="Disordered" evidence="13">
    <location>
        <begin position="416"/>
        <end position="438"/>
    </location>
</feature>
<dbReference type="OrthoDB" id="6500128at2759"/>
<feature type="domain" description="ABC transporter" evidence="15">
    <location>
        <begin position="468"/>
        <end position="711"/>
    </location>
</feature>
<feature type="domain" description="ABC transporter" evidence="15">
    <location>
        <begin position="1277"/>
        <end position="1513"/>
    </location>
</feature>
<keyword evidence="5" id="KW-0677">Repeat</keyword>
<dbReference type="PANTHER" id="PTHR43394:SF27">
    <property type="entry name" value="ATP-DEPENDENT TRANSLOCASE ABCB1-LIKE"/>
    <property type="match status" value="1"/>
</dbReference>
<evidence type="ECO:0000256" key="3">
    <source>
        <dbReference type="ARBA" id="ARBA00022448"/>
    </source>
</evidence>
<feature type="transmembrane region" description="Helical" evidence="14">
    <location>
        <begin position="258"/>
        <end position="284"/>
    </location>
</feature>
<reference evidence="17 18" key="1">
    <citation type="submission" date="2019-01" db="EMBL/GenBank/DDBJ databases">
        <title>Draft genome sequence of Psathyrella aberdarensis IHI B618.</title>
        <authorList>
            <person name="Buettner E."/>
            <person name="Kellner H."/>
        </authorList>
    </citation>
    <scope>NUCLEOTIDE SEQUENCE [LARGE SCALE GENOMIC DNA]</scope>
    <source>
        <strain evidence="17 18">IHI B618</strain>
    </source>
</reference>
<feature type="transmembrane region" description="Helical" evidence="14">
    <location>
        <begin position="954"/>
        <end position="977"/>
    </location>
</feature>
<evidence type="ECO:0000256" key="14">
    <source>
        <dbReference type="SAM" id="Phobius"/>
    </source>
</evidence>
<keyword evidence="9 14" id="KW-1133">Transmembrane helix</keyword>
<feature type="transmembrane region" description="Helical" evidence="14">
    <location>
        <begin position="377"/>
        <end position="399"/>
    </location>
</feature>
<evidence type="ECO:0000256" key="2">
    <source>
        <dbReference type="ARBA" id="ARBA00007577"/>
    </source>
</evidence>
<keyword evidence="8" id="KW-1278">Translocase</keyword>
<feature type="transmembrane region" description="Helical" evidence="14">
    <location>
        <begin position="230"/>
        <end position="252"/>
    </location>
</feature>
<feature type="transmembrane region" description="Helical" evidence="14">
    <location>
        <begin position="80"/>
        <end position="109"/>
    </location>
</feature>
<evidence type="ECO:0000256" key="8">
    <source>
        <dbReference type="ARBA" id="ARBA00022967"/>
    </source>
</evidence>
<dbReference type="InterPro" id="IPR017871">
    <property type="entry name" value="ABC_transporter-like_CS"/>
</dbReference>
<comment type="caution">
    <text evidence="17">The sequence shown here is derived from an EMBL/GenBank/DDBJ whole genome shotgun (WGS) entry which is preliminary data.</text>
</comment>
<evidence type="ECO:0000256" key="6">
    <source>
        <dbReference type="ARBA" id="ARBA00022741"/>
    </source>
</evidence>
<feature type="compositionally biased region" description="Basic and acidic residues" evidence="13">
    <location>
        <begin position="909"/>
        <end position="918"/>
    </location>
</feature>
<evidence type="ECO:0000256" key="5">
    <source>
        <dbReference type="ARBA" id="ARBA00022737"/>
    </source>
</evidence>
<dbReference type="Gene3D" id="3.40.50.300">
    <property type="entry name" value="P-loop containing nucleotide triphosphate hydrolases"/>
    <property type="match status" value="2"/>
</dbReference>
<dbReference type="InterPro" id="IPR027417">
    <property type="entry name" value="P-loop_NTPase"/>
</dbReference>
<dbReference type="GO" id="GO:0016887">
    <property type="term" value="F:ATP hydrolysis activity"/>
    <property type="evidence" value="ECO:0007669"/>
    <property type="project" value="InterPro"/>
</dbReference>
<name>A0A4Q2D3G7_9AGAR</name>
<dbReference type="InterPro" id="IPR003439">
    <property type="entry name" value="ABC_transporter-like_ATP-bd"/>
</dbReference>
<dbReference type="Gene3D" id="1.20.1560.10">
    <property type="entry name" value="ABC transporter type 1, transmembrane domain"/>
    <property type="match status" value="4"/>
</dbReference>
<feature type="transmembrane region" description="Helical" evidence="14">
    <location>
        <begin position="129"/>
        <end position="161"/>
    </location>
</feature>
<dbReference type="GO" id="GO:0005524">
    <property type="term" value="F:ATP binding"/>
    <property type="evidence" value="ECO:0007669"/>
    <property type="project" value="UniProtKB-KW"/>
</dbReference>
<evidence type="ECO:0000256" key="1">
    <source>
        <dbReference type="ARBA" id="ARBA00004141"/>
    </source>
</evidence>
<proteinExistence type="inferred from homology"/>
<dbReference type="SMART" id="SM00382">
    <property type="entry name" value="AAA"/>
    <property type="match status" value="2"/>
</dbReference>
<dbReference type="Proteomes" id="UP000290288">
    <property type="component" value="Unassembled WGS sequence"/>
</dbReference>
<dbReference type="GO" id="GO:0005743">
    <property type="term" value="C:mitochondrial inner membrane"/>
    <property type="evidence" value="ECO:0007669"/>
    <property type="project" value="TreeGrafter"/>
</dbReference>
<feature type="domain" description="ABC transmembrane type-1" evidence="16">
    <location>
        <begin position="957"/>
        <end position="1218"/>
    </location>
</feature>
<comment type="subcellular location">
    <subcellularLocation>
        <location evidence="1">Membrane</location>
        <topology evidence="1">Multi-pass membrane protein</topology>
    </subcellularLocation>
</comment>
<dbReference type="SUPFAM" id="SSF90123">
    <property type="entry name" value="ABC transporter transmembrane region"/>
    <property type="match status" value="2"/>
</dbReference>
<dbReference type="SUPFAM" id="SSF52540">
    <property type="entry name" value="P-loop containing nucleoside triphosphate hydrolases"/>
    <property type="match status" value="2"/>
</dbReference>
<feature type="coiled-coil region" evidence="12">
    <location>
        <begin position="737"/>
        <end position="768"/>
    </location>
</feature>
<feature type="region of interest" description="Disordered" evidence="13">
    <location>
        <begin position="869"/>
        <end position="936"/>
    </location>
</feature>
<keyword evidence="18" id="KW-1185">Reference proteome</keyword>
<dbReference type="EMBL" id="SDEE01000819">
    <property type="protein sequence ID" value="RXW13840.1"/>
    <property type="molecule type" value="Genomic_DNA"/>
</dbReference>
<dbReference type="PANTHER" id="PTHR43394">
    <property type="entry name" value="ATP-DEPENDENT PERMEASE MDL1, MITOCHONDRIAL"/>
    <property type="match status" value="1"/>
</dbReference>
<accession>A0A4Q2D3G7</accession>
<dbReference type="GO" id="GO:0015421">
    <property type="term" value="F:ABC-type oligopeptide transporter activity"/>
    <property type="evidence" value="ECO:0007669"/>
    <property type="project" value="TreeGrafter"/>
</dbReference>
<sequence length="1519" mass="166599">MRRPTLAVDTSNARTDNDLNYELEVSPRNSIDSHVSSIVTDIKKPVDTASIAPATTSQPSPPSLNPSIRLLFSLISRRHFFFLLLPAIFASLVSGGIAPFMTFVIGQAFDAFAKFPLTPNPPQSAKDELLKGVGIAALQLIGLAVGSLALGSITSCLWIWAGEVNVGELRRRVYRGVMAKEMGWFDSRMGSSEGSEVQVASGDDSEGPVGAGGLMAKFTRDTDDVRHASSLASGLLVQHLTTTITCLILAFLRSWALTLVVLSAVPLLMIIQAFSQSFATPLLFEERHSISVSATIIERCMTAITTVKAFNAQPHELARAEKSFNTMKLKAKRLSRVWGFTSGLAHFVMMGMFVQGFWFGSKLVRDGTVTPGDVMAVFWACLIATSNLQMCIPHSITLAKGKTAMASLMSLAADSAPPPPPQAVQPASPSSIATGKCPPSPATPLTLKVSKPFRNLRKIKPTRCYGELALHNVSFAYPTRSSVPVLQDVSLYLPARETTFIVGSSGSGKSTVAQLLLRMYDATERGYVSLDEQDVLYLDEDWVRSKVMGVTQSTCVLLEGRTVFENIACSVSDRVVAREEVEEACRAALIHEFVRDLPQGYDTVLGGSGGGVSLSGGQRQRLAFARARLRNPEVLILDEATSALDATSRILVFEALKRWRKNKTTIVITHDLSQITAEDFVYVLKKGKVVEQGYRYDLETVVDEYDIQDEDAGKGEFRKMMESQRLTGGFLPEKDVSIDEEQQRHELQEALVEVEEELEDEKKRSEKRSTLKHQSILRPLTLGNWMFDVVAELVTPPAPAALRPTPGNEPRPVTRFAPFDALPERQRRPSSVIIESPTSPSRRPLSLQFTPVTPTSTTFTLPMSHIHGAEEEDDDEKFEQEKEAIKKSGGVARDGRSRRERRPTVTIAVDEKPQEKSRRAQPTEQPEEESEEEEKRPPFWAVNRTVFRNVPNKPLLIVGLFICVLSGAMTPVFSFLLSRLLFEVSIGAQNVSIINQFGAIVLCIAATDGLFLGLKFFIMEYSGVSWVTRLRSIAFGNLLKQDTKFFDKRPQNSAVKLVQVVVKDAEDARNLIATVWGQCLVVATMLSVGLIWAMARGWQLTLVGLAVAPVFAGVMSLQTALVAKCELRNKRAREDVAKGYYEAIINVRGIRAMAFEKLFWDDFDAATNKALTTGVRGAFVEGCTYGVASGLIYLAEALLFYVGAVLIAKGTYTYLQMVEVLNLVVFSVTIGSQLMAFTERIAKSVQATSDLNQLVKLDTNSTDESRGLLKPDISGDVNFHDVYFSYPERPEAPVLRGVDVQVKEGECVAIVGSSGCGKSTMAALLQRLYEPTSGSVFVGSTQLRDIDIRYLRDNISVVSQHPNLFDASISENIRYGNTSLSDADIQEAAKAASVHEFIMSLPHGYDTVIGENASLISGGQAQRLQIARALARPSKILILDECTSALDPENQAAVMETISQVKNGRTTIMVTHKLQVMLMCDRIIVVNDGEIKEQGTYEQLMRKNGVFATLASGGEWNGA</sequence>
<dbReference type="FunFam" id="3.40.50.300:FF:000604">
    <property type="entry name" value="ABC transporter B family member 28"/>
    <property type="match status" value="1"/>
</dbReference>
<dbReference type="InterPro" id="IPR039421">
    <property type="entry name" value="Type_1_exporter"/>
</dbReference>
<evidence type="ECO:0000256" key="4">
    <source>
        <dbReference type="ARBA" id="ARBA00022692"/>
    </source>
</evidence>
<evidence type="ECO:0008006" key="19">
    <source>
        <dbReference type="Google" id="ProtNLM"/>
    </source>
</evidence>
<keyword evidence="7" id="KW-0067">ATP-binding</keyword>
<evidence type="ECO:0000256" key="13">
    <source>
        <dbReference type="SAM" id="MobiDB-lite"/>
    </source>
</evidence>
<evidence type="ECO:0000256" key="9">
    <source>
        <dbReference type="ARBA" id="ARBA00022989"/>
    </source>
</evidence>
<evidence type="ECO:0000256" key="12">
    <source>
        <dbReference type="SAM" id="Coils"/>
    </source>
</evidence>
<keyword evidence="4 14" id="KW-0812">Transmembrane</keyword>
<keyword evidence="10 14" id="KW-0472">Membrane</keyword>